<evidence type="ECO:0000256" key="7">
    <source>
        <dbReference type="ARBA" id="ARBA00023180"/>
    </source>
</evidence>
<keyword evidence="5" id="KW-1133">Transmembrane helix</keyword>
<proteinExistence type="predicted"/>
<accession>A0A9N9QLB3</accession>
<gene>
    <name evidence="10" type="ORF">CEUTPL_LOCUS10559</name>
</gene>
<keyword evidence="4 9" id="KW-0732">Signal</keyword>
<keyword evidence="8" id="KW-0449">Lipoprotein</keyword>
<evidence type="ECO:0000256" key="8">
    <source>
        <dbReference type="ARBA" id="ARBA00023288"/>
    </source>
</evidence>
<evidence type="ECO:0000256" key="1">
    <source>
        <dbReference type="ARBA" id="ARBA00004589"/>
    </source>
</evidence>
<dbReference type="OrthoDB" id="6329445at2759"/>
<keyword evidence="2" id="KW-0336">GPI-anchor</keyword>
<dbReference type="Pfam" id="PF17064">
    <property type="entry name" value="QVR"/>
    <property type="match status" value="1"/>
</dbReference>
<feature type="signal peptide" evidence="9">
    <location>
        <begin position="1"/>
        <end position="23"/>
    </location>
</feature>
<dbReference type="Proteomes" id="UP001152799">
    <property type="component" value="Chromosome 6"/>
</dbReference>
<dbReference type="GO" id="GO:0030431">
    <property type="term" value="P:sleep"/>
    <property type="evidence" value="ECO:0007669"/>
    <property type="project" value="InterPro"/>
</dbReference>
<keyword evidence="3" id="KW-0812">Transmembrane</keyword>
<dbReference type="InterPro" id="IPR050975">
    <property type="entry name" value="Sleep_regulator"/>
</dbReference>
<keyword evidence="11" id="KW-1185">Reference proteome</keyword>
<dbReference type="PANTHER" id="PTHR33562">
    <property type="entry name" value="ATILLA, ISOFORM B-RELATED-RELATED"/>
    <property type="match status" value="1"/>
</dbReference>
<evidence type="ECO:0000256" key="3">
    <source>
        <dbReference type="ARBA" id="ARBA00022692"/>
    </source>
</evidence>
<protein>
    <recommendedName>
        <fullName evidence="12">Protein sleepless</fullName>
    </recommendedName>
</protein>
<evidence type="ECO:0000313" key="11">
    <source>
        <dbReference type="Proteomes" id="UP001152799"/>
    </source>
</evidence>
<evidence type="ECO:0000256" key="2">
    <source>
        <dbReference type="ARBA" id="ARBA00022622"/>
    </source>
</evidence>
<keyword evidence="7" id="KW-0325">Glycoprotein</keyword>
<organism evidence="10 11">
    <name type="scientific">Ceutorhynchus assimilis</name>
    <name type="common">cabbage seed weevil</name>
    <dbReference type="NCBI Taxonomy" id="467358"/>
    <lineage>
        <taxon>Eukaryota</taxon>
        <taxon>Metazoa</taxon>
        <taxon>Ecdysozoa</taxon>
        <taxon>Arthropoda</taxon>
        <taxon>Hexapoda</taxon>
        <taxon>Insecta</taxon>
        <taxon>Pterygota</taxon>
        <taxon>Neoptera</taxon>
        <taxon>Endopterygota</taxon>
        <taxon>Coleoptera</taxon>
        <taxon>Polyphaga</taxon>
        <taxon>Cucujiformia</taxon>
        <taxon>Curculionidae</taxon>
        <taxon>Ceutorhynchinae</taxon>
        <taxon>Ceutorhynchus</taxon>
    </lineage>
</organism>
<sequence length="165" mass="18755">MKLMDCLSVILVLLIQNILTSEAIQCYRCVVAPYVYFSNGTLLCQDFDYSNRFIVDCPYSTFCVKINTYATLNDIQINGTERDCAAQKLDTQQLKNGKWHPETLVMEPYDEACKLNQDKGLRTAIVEHCYCRGELCNAGNRVISMKLFLSVMGTLMTHLVAKFVL</sequence>
<dbReference type="GO" id="GO:0032222">
    <property type="term" value="P:regulation of synaptic transmission, cholinergic"/>
    <property type="evidence" value="ECO:0007669"/>
    <property type="project" value="InterPro"/>
</dbReference>
<comment type="subcellular location">
    <subcellularLocation>
        <location evidence="1">Membrane</location>
        <topology evidence="1">Lipid-anchor</topology>
        <topology evidence="1">GPI-anchor</topology>
    </subcellularLocation>
</comment>
<evidence type="ECO:0000313" key="10">
    <source>
        <dbReference type="EMBL" id="CAG9770100.1"/>
    </source>
</evidence>
<evidence type="ECO:0000256" key="6">
    <source>
        <dbReference type="ARBA" id="ARBA00023136"/>
    </source>
</evidence>
<evidence type="ECO:0008006" key="12">
    <source>
        <dbReference type="Google" id="ProtNLM"/>
    </source>
</evidence>
<evidence type="ECO:0000256" key="9">
    <source>
        <dbReference type="SAM" id="SignalP"/>
    </source>
</evidence>
<dbReference type="EMBL" id="OU892282">
    <property type="protein sequence ID" value="CAG9770100.1"/>
    <property type="molecule type" value="Genomic_DNA"/>
</dbReference>
<evidence type="ECO:0000256" key="4">
    <source>
        <dbReference type="ARBA" id="ARBA00022729"/>
    </source>
</evidence>
<dbReference type="AlphaFoldDB" id="A0A9N9QLB3"/>
<name>A0A9N9QLB3_9CUCU</name>
<dbReference type="PANTHER" id="PTHR33562:SF29">
    <property type="entry name" value="PROTEIN SLEEPLESS"/>
    <property type="match status" value="1"/>
</dbReference>
<evidence type="ECO:0000256" key="5">
    <source>
        <dbReference type="ARBA" id="ARBA00022989"/>
    </source>
</evidence>
<reference evidence="10" key="1">
    <citation type="submission" date="2022-01" db="EMBL/GenBank/DDBJ databases">
        <authorList>
            <person name="King R."/>
        </authorList>
    </citation>
    <scope>NUCLEOTIDE SEQUENCE</scope>
</reference>
<dbReference type="GO" id="GO:0098552">
    <property type="term" value="C:side of membrane"/>
    <property type="evidence" value="ECO:0007669"/>
    <property type="project" value="UniProtKB-KW"/>
</dbReference>
<keyword evidence="6" id="KW-0472">Membrane</keyword>
<feature type="chain" id="PRO_5040504133" description="Protein sleepless" evidence="9">
    <location>
        <begin position="24"/>
        <end position="165"/>
    </location>
</feature>
<dbReference type="InterPro" id="IPR031424">
    <property type="entry name" value="QVR-like"/>
</dbReference>